<name>A0AAU7RWY1_9HYPH</name>
<organism evidence="2">
    <name type="scientific">Rhizobium sp. ZPR3</name>
    <dbReference type="NCBI Taxonomy" id="3158967"/>
    <lineage>
        <taxon>Bacteria</taxon>
        <taxon>Pseudomonadati</taxon>
        <taxon>Pseudomonadota</taxon>
        <taxon>Alphaproteobacteria</taxon>
        <taxon>Hyphomicrobiales</taxon>
        <taxon>Rhizobiaceae</taxon>
        <taxon>Rhizobium/Agrobacterium group</taxon>
        <taxon>Rhizobium</taxon>
    </lineage>
</organism>
<protein>
    <recommendedName>
        <fullName evidence="3">DUF4190 domain-containing protein</fullName>
    </recommendedName>
</protein>
<feature type="transmembrane region" description="Helical" evidence="1">
    <location>
        <begin position="12"/>
        <end position="45"/>
    </location>
</feature>
<keyword evidence="1" id="KW-1133">Transmembrane helix</keyword>
<accession>A0AAU7RWY1</accession>
<gene>
    <name evidence="2" type="ORF">ABM479_09675</name>
</gene>
<evidence type="ECO:0000313" key="2">
    <source>
        <dbReference type="EMBL" id="XBT94701.1"/>
    </source>
</evidence>
<evidence type="ECO:0008006" key="3">
    <source>
        <dbReference type="Google" id="ProtNLM"/>
    </source>
</evidence>
<proteinExistence type="predicted"/>
<evidence type="ECO:0000256" key="1">
    <source>
        <dbReference type="SAM" id="Phobius"/>
    </source>
</evidence>
<dbReference type="AlphaFoldDB" id="A0AAU7RWY1"/>
<dbReference type="EMBL" id="CP157960">
    <property type="protein sequence ID" value="XBT94701.1"/>
    <property type="molecule type" value="Genomic_DNA"/>
</dbReference>
<reference evidence="2" key="1">
    <citation type="submission" date="2024-06" db="EMBL/GenBank/DDBJ databases">
        <authorList>
            <person name="Li T."/>
            <person name="Gao R."/>
        </authorList>
    </citation>
    <scope>NUCLEOTIDE SEQUENCE</scope>
    <source>
        <strain evidence="2">ZPR3</strain>
    </source>
</reference>
<feature type="transmembrane region" description="Helical" evidence="1">
    <location>
        <begin position="57"/>
        <end position="80"/>
    </location>
</feature>
<keyword evidence="1" id="KW-0812">Transmembrane</keyword>
<dbReference type="RefSeq" id="WP_349958766.1">
    <property type="nucleotide sequence ID" value="NZ_CP157960.1"/>
</dbReference>
<keyword evidence="1" id="KW-0472">Membrane</keyword>
<sequence>MPVSGKDPSAWIISSIIVSLLAAGLSISDIVASIIGTLSFIIVAGICGRLLKIGARVTANIILGGFLGAMLFSVVLVYAIRWV</sequence>